<sequence length="607" mass="67390">MRFCLIFLYLMASGEMLQGQSGSGYFHSSVRWSQPNVELPPHIQGTPGKITLIADYEKADASGVPLYLINLTNKDTSFWSQDGDLSVKLERQVNAEQWLRCQAHVYSWCGNSYGSRLLSSGHHFVFKGFRPQSGKKAPVRYALRTPSEVILSNIGDGFYEPEEEANALIDSMALKEIPTALADLLQLGRFGDHKEVTWENRICGLRLLQKMGGLPSGKTLTDKWSAELSSKASLTENESAALAALQSFKSVSWSLDATPGQLLQYITSLLSADSSNLETYGSPSADRAVLWGIASGLAHSSAYMPLDDWKPLLSLALDCLDRGPNRTRSQVLNLLNQGRLTDQCMASSAFEPLLKSADQDVVKLAAKTLSRRAKGARLIELSGQLPQQSRMVILSALIDAKKTMRSTGGELGYFFDPVELQYLRECVRQSPIQAAPLVSDAGGQAIRLEDFLREQLSLYWDREMKDPEKTNHDFELDASDHAYERALAILAELPLDSSRLPSLSRNQTQSEVIPLLKRLLNHRGYTVTRTHLPVGDGTFKPFKRYHYIVRESAHKALTQLHEAVPVGLEFEKLIPDPQATENSLKAAPLPSIKQRRPLIPAIESPKN</sequence>
<accession>A0A1T4YUB4</accession>
<evidence type="ECO:0000313" key="3">
    <source>
        <dbReference type="Proteomes" id="UP000190774"/>
    </source>
</evidence>
<dbReference type="InterPro" id="IPR016024">
    <property type="entry name" value="ARM-type_fold"/>
</dbReference>
<name>A0A1T4YUB4_9BACT</name>
<gene>
    <name evidence="2" type="ORF">SAMN02745166_04215</name>
</gene>
<evidence type="ECO:0000313" key="2">
    <source>
        <dbReference type="EMBL" id="SKB05253.1"/>
    </source>
</evidence>
<protein>
    <submittedName>
        <fullName evidence="2">Uncharacterized protein</fullName>
    </submittedName>
</protein>
<dbReference type="STRING" id="48467.SAMN02745166_04215"/>
<dbReference type="Proteomes" id="UP000190774">
    <property type="component" value="Unassembled WGS sequence"/>
</dbReference>
<keyword evidence="3" id="KW-1185">Reference proteome</keyword>
<reference evidence="3" key="1">
    <citation type="submission" date="2017-02" db="EMBL/GenBank/DDBJ databases">
        <authorList>
            <person name="Varghese N."/>
            <person name="Submissions S."/>
        </authorList>
    </citation>
    <scope>NUCLEOTIDE SEQUENCE [LARGE SCALE GENOMIC DNA]</scope>
    <source>
        <strain evidence="3">ATCC 700200</strain>
    </source>
</reference>
<proteinExistence type="predicted"/>
<dbReference type="SUPFAM" id="SSF48371">
    <property type="entry name" value="ARM repeat"/>
    <property type="match status" value="1"/>
</dbReference>
<organism evidence="2 3">
    <name type="scientific">Prosthecobacter debontii</name>
    <dbReference type="NCBI Taxonomy" id="48467"/>
    <lineage>
        <taxon>Bacteria</taxon>
        <taxon>Pseudomonadati</taxon>
        <taxon>Verrucomicrobiota</taxon>
        <taxon>Verrucomicrobiia</taxon>
        <taxon>Verrucomicrobiales</taxon>
        <taxon>Verrucomicrobiaceae</taxon>
        <taxon>Prosthecobacter</taxon>
    </lineage>
</organism>
<dbReference type="AlphaFoldDB" id="A0A1T4YUB4"/>
<dbReference type="EMBL" id="FUYE01000018">
    <property type="protein sequence ID" value="SKB05253.1"/>
    <property type="molecule type" value="Genomic_DNA"/>
</dbReference>
<feature type="region of interest" description="Disordered" evidence="1">
    <location>
        <begin position="579"/>
        <end position="607"/>
    </location>
</feature>
<evidence type="ECO:0000256" key="1">
    <source>
        <dbReference type="SAM" id="MobiDB-lite"/>
    </source>
</evidence>